<dbReference type="Pfam" id="PF00005">
    <property type="entry name" value="ABC_tran"/>
    <property type="match status" value="1"/>
</dbReference>
<dbReference type="PANTHER" id="PTHR42798">
    <property type="entry name" value="LIPOPROTEIN-RELEASING SYSTEM ATP-BINDING PROTEIN LOLD"/>
    <property type="match status" value="1"/>
</dbReference>
<gene>
    <name evidence="6" type="ORF">FC27_GL000731</name>
</gene>
<dbReference type="CDD" id="cd03255">
    <property type="entry name" value="ABC_MJ0796_LolCDE_FtsE"/>
    <property type="match status" value="1"/>
</dbReference>
<comment type="similarity">
    <text evidence="1">Belongs to the ABC transporter superfamily.</text>
</comment>
<dbReference type="PANTHER" id="PTHR42798:SF7">
    <property type="entry name" value="ALPHA-D-RIBOSE 1-METHYLPHOSPHONATE 5-TRIPHOSPHATE SYNTHASE SUBUNIT PHNL"/>
    <property type="match status" value="1"/>
</dbReference>
<evidence type="ECO:0000256" key="1">
    <source>
        <dbReference type="ARBA" id="ARBA00005417"/>
    </source>
</evidence>
<dbReference type="EMBL" id="AZFA01000017">
    <property type="protein sequence ID" value="KRL66270.1"/>
    <property type="molecule type" value="Genomic_DNA"/>
</dbReference>
<dbReference type="RefSeq" id="WP_010624297.1">
    <property type="nucleotide sequence ID" value="NZ_AZFA01000017.1"/>
</dbReference>
<evidence type="ECO:0000313" key="6">
    <source>
        <dbReference type="EMBL" id="KRL66270.1"/>
    </source>
</evidence>
<keyword evidence="4 6" id="KW-0067">ATP-binding</keyword>
<dbReference type="Gene3D" id="3.40.50.300">
    <property type="entry name" value="P-loop containing nucleotide triphosphate hydrolases"/>
    <property type="match status" value="1"/>
</dbReference>
<dbReference type="GO" id="GO:0016887">
    <property type="term" value="F:ATP hydrolysis activity"/>
    <property type="evidence" value="ECO:0007669"/>
    <property type="project" value="InterPro"/>
</dbReference>
<evidence type="ECO:0000313" key="7">
    <source>
        <dbReference type="Proteomes" id="UP000051647"/>
    </source>
</evidence>
<dbReference type="Proteomes" id="UP000051647">
    <property type="component" value="Unassembled WGS sequence"/>
</dbReference>
<dbReference type="AlphaFoldDB" id="A0A0R1SCK2"/>
<evidence type="ECO:0000256" key="4">
    <source>
        <dbReference type="ARBA" id="ARBA00022840"/>
    </source>
</evidence>
<comment type="caution">
    <text evidence="6">The sequence shown here is derived from an EMBL/GenBank/DDBJ whole genome shotgun (WGS) entry which is preliminary data.</text>
</comment>
<dbReference type="eggNOG" id="COG1136">
    <property type="taxonomic scope" value="Bacteria"/>
</dbReference>
<evidence type="ECO:0000259" key="5">
    <source>
        <dbReference type="PROSITE" id="PS50893"/>
    </source>
</evidence>
<dbReference type="PROSITE" id="PS50893">
    <property type="entry name" value="ABC_TRANSPORTER_2"/>
    <property type="match status" value="1"/>
</dbReference>
<keyword evidence="7" id="KW-1185">Reference proteome</keyword>
<dbReference type="GO" id="GO:0005524">
    <property type="term" value="F:ATP binding"/>
    <property type="evidence" value="ECO:0007669"/>
    <property type="project" value="UniProtKB-KW"/>
</dbReference>
<organism evidence="6 7">
    <name type="scientific">Companilactobacillus versmoldensis DSM 14857 = KCTC 3814</name>
    <dbReference type="NCBI Taxonomy" id="1423815"/>
    <lineage>
        <taxon>Bacteria</taxon>
        <taxon>Bacillati</taxon>
        <taxon>Bacillota</taxon>
        <taxon>Bacilli</taxon>
        <taxon>Lactobacillales</taxon>
        <taxon>Lactobacillaceae</taxon>
        <taxon>Companilactobacillus</taxon>
    </lineage>
</organism>
<protein>
    <submittedName>
        <fullName evidence="6">ABC transporter ATP-binding protein</fullName>
    </submittedName>
</protein>
<accession>A0A0R1SCK2</accession>
<dbReference type="PATRIC" id="fig|1423815.3.peg.740"/>
<dbReference type="SUPFAM" id="SSF52540">
    <property type="entry name" value="P-loop containing nucleoside triphosphate hydrolases"/>
    <property type="match status" value="1"/>
</dbReference>
<proteinExistence type="inferred from homology"/>
<feature type="domain" description="ABC transporter" evidence="5">
    <location>
        <begin position="3"/>
        <end position="238"/>
    </location>
</feature>
<dbReference type="STRING" id="1423815.FC27_GL000731"/>
<dbReference type="InterPro" id="IPR017911">
    <property type="entry name" value="MacB-like_ATP-bd"/>
</dbReference>
<dbReference type="InterPro" id="IPR027417">
    <property type="entry name" value="P-loop_NTPase"/>
</dbReference>
<sequence>MQIIVENIAKDYGKKRNAVHAIKDVSLEVSAGEFVGIMGPSGAGKTSLLDLISSNERPDHGRILIDGIDLTKQHDRTLAKYRRNKMGFIYQSFELLDSLNVKENIILPLVLNHASKNLIEQRFQHLNQLLNISELADRSIDDLSLGQRQLIAAARALINSPEIEPTGSLDSNSATILLNYMQLINQKENTTIMMATHDAFTASYCSRVVFIKDGAIFSEIVNSGQREDFFEQVINMQRTIGGGSYFNVPENN</sequence>
<dbReference type="InterPro" id="IPR003593">
    <property type="entry name" value="AAA+_ATPase"/>
</dbReference>
<keyword evidence="3" id="KW-0547">Nucleotide-binding</keyword>
<reference evidence="6 7" key="1">
    <citation type="journal article" date="2015" name="Genome Announc.">
        <title>Expanding the biotechnology potential of lactobacilli through comparative genomics of 213 strains and associated genera.</title>
        <authorList>
            <person name="Sun Z."/>
            <person name="Harris H.M."/>
            <person name="McCann A."/>
            <person name="Guo C."/>
            <person name="Argimon S."/>
            <person name="Zhang W."/>
            <person name="Yang X."/>
            <person name="Jeffery I.B."/>
            <person name="Cooney J.C."/>
            <person name="Kagawa T.F."/>
            <person name="Liu W."/>
            <person name="Song Y."/>
            <person name="Salvetti E."/>
            <person name="Wrobel A."/>
            <person name="Rasinkangas P."/>
            <person name="Parkhill J."/>
            <person name="Rea M.C."/>
            <person name="O'Sullivan O."/>
            <person name="Ritari J."/>
            <person name="Douillard F.P."/>
            <person name="Paul Ross R."/>
            <person name="Yang R."/>
            <person name="Briner A.E."/>
            <person name="Felis G.E."/>
            <person name="de Vos W.M."/>
            <person name="Barrangou R."/>
            <person name="Klaenhammer T.R."/>
            <person name="Caufield P.W."/>
            <person name="Cui Y."/>
            <person name="Zhang H."/>
            <person name="O'Toole P.W."/>
        </authorList>
    </citation>
    <scope>NUCLEOTIDE SEQUENCE [LARGE SCALE GENOMIC DNA]</scope>
    <source>
        <strain evidence="6 7">DSM 14857</strain>
    </source>
</reference>
<name>A0A0R1SCK2_9LACO</name>
<keyword evidence="2" id="KW-0813">Transport</keyword>
<dbReference type="InterPro" id="IPR003439">
    <property type="entry name" value="ABC_transporter-like_ATP-bd"/>
</dbReference>
<dbReference type="SMART" id="SM00382">
    <property type="entry name" value="AAA"/>
    <property type="match status" value="1"/>
</dbReference>
<evidence type="ECO:0000256" key="3">
    <source>
        <dbReference type="ARBA" id="ARBA00022741"/>
    </source>
</evidence>
<evidence type="ECO:0000256" key="2">
    <source>
        <dbReference type="ARBA" id="ARBA00022448"/>
    </source>
</evidence>